<feature type="region of interest" description="Disordered" evidence="2">
    <location>
        <begin position="368"/>
        <end position="390"/>
    </location>
</feature>
<sequence>MGNASLTAAMAKRKQRRRKPRGRTKPGRRREAGAAASQPQLSAFHTTPPSAQRRTAAPRGRGDRSAAIRPGPAHLPPDAAAAAARASLCSLPLHGVKHVVKPLAAVAALLYCWCHSAVAQSFTAVKEMIFPSQVYLKELNAFKEQLEKLEMEFSRLQGILQKSGIMTLSSESSHCQRCSKTVLGAPVEVQPDPPPSVPGPPAVQLQPTAVPPPLPPPPPPPPPPLPPPKLPAAPLLLKRGNGSKALLEPSVKKDAPMHITLKDLLNVKLRKTDSSLRTDKAGSPARTRRALITVSDLQSVNLRSKSKPSAHVTSSLNTPPKNQLDLRKHLKKVNIQRSPGGTPLNKENTECGTGLTPIMTQALRRKFQMAHPKSPSPARLSAANSFDEHK</sequence>
<reference evidence="3" key="2">
    <citation type="submission" date="2025-08" db="UniProtKB">
        <authorList>
            <consortium name="Ensembl"/>
        </authorList>
    </citation>
    <scope>IDENTIFICATION</scope>
    <source>
        <strain evidence="3">broiler</strain>
    </source>
</reference>
<feature type="compositionally biased region" description="Polar residues" evidence="2">
    <location>
        <begin position="311"/>
        <end position="321"/>
    </location>
</feature>
<dbReference type="Proteomes" id="UP000000539">
    <property type="component" value="Chromosome 19"/>
</dbReference>
<evidence type="ECO:0000256" key="1">
    <source>
        <dbReference type="SAM" id="Coils"/>
    </source>
</evidence>
<proteinExistence type="predicted"/>
<feature type="region of interest" description="Disordered" evidence="2">
    <location>
        <begin position="1"/>
        <end position="77"/>
    </location>
</feature>
<dbReference type="Ensembl" id="ENSGALT00010070700.1">
    <property type="protein sequence ID" value="ENSGALP00010043391.1"/>
    <property type="gene ID" value="ENSGALG00010029249.1"/>
</dbReference>
<dbReference type="PANTHER" id="PTHR23330:SF9">
    <property type="entry name" value="PROLINE-RICH PROTEIN 11"/>
    <property type="match status" value="1"/>
</dbReference>
<dbReference type="OrthoDB" id="10066480at2759"/>
<feature type="compositionally biased region" description="Polar residues" evidence="2">
    <location>
        <begin position="37"/>
        <end position="53"/>
    </location>
</feature>
<dbReference type="AlphaFoldDB" id="A0A8V1AL47"/>
<feature type="coiled-coil region" evidence="1">
    <location>
        <begin position="132"/>
        <end position="159"/>
    </location>
</feature>
<keyword evidence="1" id="KW-0175">Coiled coil</keyword>
<evidence type="ECO:0000313" key="3">
    <source>
        <dbReference type="Ensembl" id="ENSGALP00010043391.1"/>
    </source>
</evidence>
<evidence type="ECO:0000256" key="2">
    <source>
        <dbReference type="SAM" id="MobiDB-lite"/>
    </source>
</evidence>
<dbReference type="GeneTree" id="ENSGT00510000046704"/>
<name>A0A8V1AL47_CHICK</name>
<evidence type="ECO:0000313" key="4">
    <source>
        <dbReference type="Proteomes" id="UP000000539"/>
    </source>
</evidence>
<feature type="compositionally biased region" description="Pro residues" evidence="2">
    <location>
        <begin position="191"/>
        <end position="201"/>
    </location>
</feature>
<accession>A0A8V1AL47</accession>
<feature type="region of interest" description="Disordered" evidence="2">
    <location>
        <begin position="303"/>
        <end position="323"/>
    </location>
</feature>
<keyword evidence="4" id="KW-1185">Reference proteome</keyword>
<feature type="compositionally biased region" description="Basic residues" evidence="2">
    <location>
        <begin position="11"/>
        <end position="28"/>
    </location>
</feature>
<dbReference type="PANTHER" id="PTHR23330">
    <property type="entry name" value="P300 TRANSCRIPTIONAL COFACTOR JMY-RELATED"/>
    <property type="match status" value="1"/>
</dbReference>
<reference evidence="3" key="1">
    <citation type="submission" date="2020-11" db="EMBL/GenBank/DDBJ databases">
        <title>Gallus gallus (Chicken) genome, bGalGal1, GRCg7b, maternal haplotype autosomes + Z &amp; W.</title>
        <authorList>
            <person name="Warren W."/>
            <person name="Formenti G."/>
            <person name="Fedrigo O."/>
            <person name="Haase B."/>
            <person name="Mountcastle J."/>
            <person name="Balacco J."/>
            <person name="Tracey A."/>
            <person name="Schneider V."/>
            <person name="Okimoto R."/>
            <person name="Cheng H."/>
            <person name="Hawken R."/>
            <person name="Howe K."/>
            <person name="Jarvis E.D."/>
        </authorList>
    </citation>
    <scope>NUCLEOTIDE SEQUENCE [LARGE SCALE GENOMIC DNA]</scope>
    <source>
        <strain evidence="3">Broiler</strain>
    </source>
</reference>
<protein>
    <submittedName>
        <fullName evidence="3">Proline rich 11</fullName>
    </submittedName>
</protein>
<feature type="region of interest" description="Disordered" evidence="2">
    <location>
        <begin position="186"/>
        <end position="234"/>
    </location>
</feature>
<reference evidence="3" key="3">
    <citation type="submission" date="2025-09" db="UniProtKB">
        <authorList>
            <consortium name="Ensembl"/>
        </authorList>
    </citation>
    <scope>IDENTIFICATION</scope>
    <source>
        <strain evidence="3">broiler</strain>
    </source>
</reference>
<feature type="compositionally biased region" description="Pro residues" evidence="2">
    <location>
        <begin position="209"/>
        <end position="231"/>
    </location>
</feature>
<organism evidence="3 4">
    <name type="scientific">Gallus gallus</name>
    <name type="common">Chicken</name>
    <dbReference type="NCBI Taxonomy" id="9031"/>
    <lineage>
        <taxon>Eukaryota</taxon>
        <taxon>Metazoa</taxon>
        <taxon>Chordata</taxon>
        <taxon>Craniata</taxon>
        <taxon>Vertebrata</taxon>
        <taxon>Euteleostomi</taxon>
        <taxon>Archelosauria</taxon>
        <taxon>Archosauria</taxon>
        <taxon>Dinosauria</taxon>
        <taxon>Saurischia</taxon>
        <taxon>Theropoda</taxon>
        <taxon>Coelurosauria</taxon>
        <taxon>Aves</taxon>
        <taxon>Neognathae</taxon>
        <taxon>Galloanserae</taxon>
        <taxon>Galliformes</taxon>
        <taxon>Phasianidae</taxon>
        <taxon>Phasianinae</taxon>
        <taxon>Gallus</taxon>
    </lineage>
</organism>